<keyword evidence="5" id="KW-1185">Reference proteome</keyword>
<dbReference type="InterPro" id="IPR004408">
    <property type="entry name" value="Biotin_CoA_COase_ligase"/>
</dbReference>
<dbReference type="PANTHER" id="PTHR12835:SF5">
    <property type="entry name" value="BIOTIN--PROTEIN LIGASE"/>
    <property type="match status" value="1"/>
</dbReference>
<dbReference type="InterPro" id="IPR045864">
    <property type="entry name" value="aa-tRNA-synth_II/BPL/LPL"/>
</dbReference>
<dbReference type="GO" id="GO:0004077">
    <property type="term" value="F:biotin--[biotin carboxyl-carrier protein] ligase activity"/>
    <property type="evidence" value="ECO:0007669"/>
    <property type="project" value="InterPro"/>
</dbReference>
<evidence type="ECO:0000313" key="5">
    <source>
        <dbReference type="Proteomes" id="UP000595140"/>
    </source>
</evidence>
<evidence type="ECO:0000313" key="4">
    <source>
        <dbReference type="EMBL" id="VFQ83480.1"/>
    </source>
</evidence>
<dbReference type="NCBIfam" id="TIGR00121">
    <property type="entry name" value="birA_ligase"/>
    <property type="match status" value="1"/>
</dbReference>
<dbReference type="Gene3D" id="3.30.930.10">
    <property type="entry name" value="Bira Bifunctional Protein, Domain 2"/>
    <property type="match status" value="1"/>
</dbReference>
<evidence type="ECO:0000259" key="3">
    <source>
        <dbReference type="PROSITE" id="PS51733"/>
    </source>
</evidence>
<dbReference type="PANTHER" id="PTHR12835">
    <property type="entry name" value="BIOTIN PROTEIN LIGASE"/>
    <property type="match status" value="1"/>
</dbReference>
<comment type="similarity">
    <text evidence="1">Belongs to the biotin--protein ligase family.</text>
</comment>
<organism evidence="4 5">
    <name type="scientific">Cuscuta campestris</name>
    <dbReference type="NCBI Taxonomy" id="132261"/>
    <lineage>
        <taxon>Eukaryota</taxon>
        <taxon>Viridiplantae</taxon>
        <taxon>Streptophyta</taxon>
        <taxon>Embryophyta</taxon>
        <taxon>Tracheophyta</taxon>
        <taxon>Spermatophyta</taxon>
        <taxon>Magnoliopsida</taxon>
        <taxon>eudicotyledons</taxon>
        <taxon>Gunneridae</taxon>
        <taxon>Pentapetalae</taxon>
        <taxon>asterids</taxon>
        <taxon>lamiids</taxon>
        <taxon>Solanales</taxon>
        <taxon>Convolvulaceae</taxon>
        <taxon>Cuscuteae</taxon>
        <taxon>Cuscuta</taxon>
        <taxon>Cuscuta subgen. Grammica</taxon>
        <taxon>Cuscuta sect. Cleistogrammica</taxon>
    </lineage>
</organism>
<evidence type="ECO:0000256" key="2">
    <source>
        <dbReference type="ARBA" id="ARBA00022598"/>
    </source>
</evidence>
<accession>A0A484M3S6</accession>
<name>A0A484M3S6_9ASTE</name>
<dbReference type="AlphaFoldDB" id="A0A484M3S6"/>
<dbReference type="InterPro" id="IPR004143">
    <property type="entry name" value="BPL_LPL_catalytic"/>
</dbReference>
<dbReference type="GO" id="GO:0005737">
    <property type="term" value="C:cytoplasm"/>
    <property type="evidence" value="ECO:0007669"/>
    <property type="project" value="TreeGrafter"/>
</dbReference>
<feature type="domain" description="BPL/LPL catalytic" evidence="3">
    <location>
        <begin position="93"/>
        <end position="284"/>
    </location>
</feature>
<keyword evidence="2" id="KW-0436">Ligase</keyword>
<dbReference type="SUPFAM" id="SSF55681">
    <property type="entry name" value="Class II aaRS and biotin synthetases"/>
    <property type="match status" value="1"/>
</dbReference>
<dbReference type="Pfam" id="PF03099">
    <property type="entry name" value="BPL_LplA_LipB"/>
    <property type="match status" value="1"/>
</dbReference>
<dbReference type="EMBL" id="OOIL02002582">
    <property type="protein sequence ID" value="VFQ83480.1"/>
    <property type="molecule type" value="Genomic_DNA"/>
</dbReference>
<reference evidence="4 5" key="1">
    <citation type="submission" date="2018-04" db="EMBL/GenBank/DDBJ databases">
        <authorList>
            <person name="Vogel A."/>
        </authorList>
    </citation>
    <scope>NUCLEOTIDE SEQUENCE [LARGE SCALE GENOMIC DNA]</scope>
</reference>
<protein>
    <recommendedName>
        <fullName evidence="3">BPL/LPL catalytic domain-containing protein</fullName>
    </recommendedName>
</protein>
<gene>
    <name evidence="4" type="ORF">CCAM_LOCUS25256</name>
</gene>
<dbReference type="Proteomes" id="UP000595140">
    <property type="component" value="Unassembled WGS sequence"/>
</dbReference>
<proteinExistence type="inferred from homology"/>
<evidence type="ECO:0000256" key="1">
    <source>
        <dbReference type="ARBA" id="ARBA00009934"/>
    </source>
</evidence>
<sequence length="365" mass="40522">MIVVGSPLLSLRYLSKLPYPQFALSASASTPEMAMGSSMPSIIVLCGKSDVENELAKALKKNNALKLLGDNEFKVVLHSEVDNRLRNDAFNVDHYFNSLSTATGLGRFVIYSPRLSSTQDFIASNFCELPLGAVCVADVQFKGRGRSMNVWESPKGSLLFSFTLQMVDGRMVPHVQYVVSLAMADAINDLCKQYDASDLVVRIKWPNDLYLDGLKIGGILCTSTYKSQKFNVSAGIGINVDNEKPTTCLNAVLQKLTSAPNLLKREDILAAFFNKFETLNEVFLKQGFHPLEELYYKTWLHSGQRVVIQESIENQNEFVENVVTIQGLSPTGYLLAITDDGQTWELHPDGNSLDFFKGLVKRKLG</sequence>
<dbReference type="PROSITE" id="PS51733">
    <property type="entry name" value="BPL_LPL_CATALYTIC"/>
    <property type="match status" value="1"/>
</dbReference>
<dbReference type="CDD" id="cd16442">
    <property type="entry name" value="BPL"/>
    <property type="match status" value="1"/>
</dbReference>
<dbReference type="OrthoDB" id="10250105at2759"/>